<dbReference type="SUPFAM" id="SSF52374">
    <property type="entry name" value="Nucleotidylyl transferase"/>
    <property type="match status" value="1"/>
</dbReference>
<keyword evidence="4 7" id="KW-0067">ATP-binding</keyword>
<comment type="similarity">
    <text evidence="1 7">Belongs to the class-I aminoacyl-tRNA synthetase family.</text>
</comment>
<keyword evidence="6 7" id="KW-0030">Aminoacyl-tRNA synthetase</keyword>
<evidence type="ECO:0000313" key="10">
    <source>
        <dbReference type="Proteomes" id="UP001197328"/>
    </source>
</evidence>
<keyword evidence="3 7" id="KW-0547">Nucleotide-binding</keyword>
<proteinExistence type="inferred from homology"/>
<keyword evidence="5 7" id="KW-0648">Protein biosynthesis</keyword>
<dbReference type="Proteomes" id="UP001197328">
    <property type="component" value="Unassembled WGS sequence"/>
</dbReference>
<accession>A0ABQ7RS63</accession>
<keyword evidence="2 7" id="KW-0436">Ligase</keyword>
<reference evidence="9 10" key="1">
    <citation type="journal article" date="2021" name="G3 (Bethesda)">
        <title>Genomic diversity, chromosomal rearrangements, and interspecies hybridization in the ogataea polymorpha species complex.</title>
        <authorList>
            <person name="Hanson S.J."/>
            <person name="Cinneide E.O."/>
            <person name="Salzberg L.I."/>
            <person name="Wolfe K.H."/>
            <person name="McGowan J."/>
            <person name="Fitzpatrick D.A."/>
            <person name="Matlin K."/>
        </authorList>
    </citation>
    <scope>NUCLEOTIDE SEQUENCE [LARGE SCALE GENOMIC DNA]</scope>
    <source>
        <strain evidence="9">51-138</strain>
    </source>
</reference>
<protein>
    <recommendedName>
        <fullName evidence="8">Methionyl/Leucyl tRNA synthetase domain-containing protein</fullName>
    </recommendedName>
</protein>
<organism evidence="9 10">
    <name type="scientific">Pichia angusta</name>
    <name type="common">Yeast</name>
    <name type="synonym">Hansenula polymorpha</name>
    <dbReference type="NCBI Taxonomy" id="870730"/>
    <lineage>
        <taxon>Eukaryota</taxon>
        <taxon>Fungi</taxon>
        <taxon>Dikarya</taxon>
        <taxon>Ascomycota</taxon>
        <taxon>Saccharomycotina</taxon>
        <taxon>Pichiomycetes</taxon>
        <taxon>Pichiales</taxon>
        <taxon>Pichiaceae</taxon>
        <taxon>Ogataea</taxon>
    </lineage>
</organism>
<dbReference type="InterPro" id="IPR033911">
    <property type="entry name" value="MetRS_core"/>
</dbReference>
<dbReference type="InterPro" id="IPR023457">
    <property type="entry name" value="Met-tRNA_synth_2"/>
</dbReference>
<evidence type="ECO:0000256" key="7">
    <source>
        <dbReference type="RuleBase" id="RU363039"/>
    </source>
</evidence>
<keyword evidence="10" id="KW-1185">Reference proteome</keyword>
<dbReference type="Gene3D" id="2.170.220.10">
    <property type="match status" value="1"/>
</dbReference>
<sequence>MIRSAVLRIGKRSLSSKTTVITTPIFYVNAKPHIGHYYSMTLADVYNRWLKLSGESTFFTTGTDEHGLKVQTAASIAGLDPKTFCDGLSQKFRDLASVGNIQYDRFIRTTDPDHLEAVQFFWKTLEEKGHIYKGKHSGWYSVSDECFYTETEIEEVDGKMVAKETGAAVVYETEENYFFRLREHQQRLVQFLEANPTFFAGELGHQRP</sequence>
<dbReference type="PANTHER" id="PTHR43326">
    <property type="entry name" value="METHIONYL-TRNA SYNTHETASE"/>
    <property type="match status" value="1"/>
</dbReference>
<name>A0ABQ7RS63_PICAN</name>
<evidence type="ECO:0000259" key="8">
    <source>
        <dbReference type="Pfam" id="PF09334"/>
    </source>
</evidence>
<dbReference type="Gene3D" id="3.40.50.620">
    <property type="entry name" value="HUPs"/>
    <property type="match status" value="1"/>
</dbReference>
<evidence type="ECO:0000256" key="5">
    <source>
        <dbReference type="ARBA" id="ARBA00022917"/>
    </source>
</evidence>
<dbReference type="PANTHER" id="PTHR43326:SF1">
    <property type="entry name" value="METHIONINE--TRNA LIGASE, MITOCHONDRIAL"/>
    <property type="match status" value="1"/>
</dbReference>
<dbReference type="InterPro" id="IPR015413">
    <property type="entry name" value="Methionyl/Leucyl_tRNA_Synth"/>
</dbReference>
<evidence type="ECO:0000256" key="6">
    <source>
        <dbReference type="ARBA" id="ARBA00023146"/>
    </source>
</evidence>
<evidence type="ECO:0000256" key="4">
    <source>
        <dbReference type="ARBA" id="ARBA00022840"/>
    </source>
</evidence>
<evidence type="ECO:0000313" key="9">
    <source>
        <dbReference type="EMBL" id="KAG7846402.1"/>
    </source>
</evidence>
<gene>
    <name evidence="9" type="ORF">KL940_004354</name>
</gene>
<dbReference type="EMBL" id="JAHLVD010000013">
    <property type="protein sequence ID" value="KAG7846402.1"/>
    <property type="molecule type" value="Genomic_DNA"/>
</dbReference>
<evidence type="ECO:0000256" key="2">
    <source>
        <dbReference type="ARBA" id="ARBA00022598"/>
    </source>
</evidence>
<evidence type="ECO:0000256" key="1">
    <source>
        <dbReference type="ARBA" id="ARBA00005594"/>
    </source>
</evidence>
<comment type="caution">
    <text evidence="9">The sequence shown here is derived from an EMBL/GenBank/DDBJ whole genome shotgun (WGS) entry which is preliminary data.</text>
</comment>
<dbReference type="Pfam" id="PF09334">
    <property type="entry name" value="tRNA-synt_1g"/>
    <property type="match status" value="1"/>
</dbReference>
<dbReference type="PRINTS" id="PR01041">
    <property type="entry name" value="TRNASYNTHMET"/>
</dbReference>
<feature type="domain" description="Methionyl/Leucyl tRNA synthetase" evidence="8">
    <location>
        <begin position="20"/>
        <end position="155"/>
    </location>
</feature>
<evidence type="ECO:0000256" key="3">
    <source>
        <dbReference type="ARBA" id="ARBA00022741"/>
    </source>
</evidence>
<dbReference type="InterPro" id="IPR014729">
    <property type="entry name" value="Rossmann-like_a/b/a_fold"/>
</dbReference>